<accession>A0A7R9CV42</accession>
<proteinExistence type="predicted"/>
<gene>
    <name evidence="3" type="ORF">TPSB3V08_LOCUS3127</name>
</gene>
<protein>
    <recommendedName>
        <fullName evidence="2">SAM domain-containing protein</fullName>
    </recommendedName>
</protein>
<feature type="domain" description="SAM" evidence="2">
    <location>
        <begin position="89"/>
        <end position="133"/>
    </location>
</feature>
<evidence type="ECO:0000259" key="2">
    <source>
        <dbReference type="Pfam" id="PF00536"/>
    </source>
</evidence>
<dbReference type="AlphaFoldDB" id="A0A7R9CV42"/>
<dbReference type="Gene3D" id="1.10.150.50">
    <property type="entry name" value="Transcription Factor, Ets-1"/>
    <property type="match status" value="1"/>
</dbReference>
<dbReference type="EMBL" id="OD001335">
    <property type="protein sequence ID" value="CAD7401496.1"/>
    <property type="molecule type" value="Genomic_DNA"/>
</dbReference>
<evidence type="ECO:0000256" key="1">
    <source>
        <dbReference type="SAM" id="Coils"/>
    </source>
</evidence>
<sequence>MKCGAVQTVGRVVGATCASAEERYKGQLNSEAHHRLDITMASYVPETICSPTKPSRIGNVDAFSANGYLKSSAGICYGYQKDNDMSSQELDRLLMGMDLNDQHIHLFREKAIDMDTFLILTEEDLIEIGIEDPDSAVSTLRVLIAQCPISTLCVLTDKCPHLTLSLQIRVLDATKIMLSSTNHLDTLYNLLKYVQLRLRDQPVINQFLYDQYSASEGAEEMTKLLLQRVERLHDELQGLQDDINQVSKRPLARIIQTTFRSDEDQWALSFSQPKIALLKQKD</sequence>
<dbReference type="InterPro" id="IPR013761">
    <property type="entry name" value="SAM/pointed_sf"/>
</dbReference>
<dbReference type="InterPro" id="IPR001660">
    <property type="entry name" value="SAM"/>
</dbReference>
<keyword evidence="1" id="KW-0175">Coiled coil</keyword>
<dbReference type="SUPFAM" id="SSF47769">
    <property type="entry name" value="SAM/Pointed domain"/>
    <property type="match status" value="1"/>
</dbReference>
<name>A0A7R9CV42_TIMPO</name>
<reference evidence="3" key="1">
    <citation type="submission" date="2020-11" db="EMBL/GenBank/DDBJ databases">
        <authorList>
            <person name="Tran Van P."/>
        </authorList>
    </citation>
    <scope>NUCLEOTIDE SEQUENCE</scope>
</reference>
<evidence type="ECO:0000313" key="3">
    <source>
        <dbReference type="EMBL" id="CAD7401496.1"/>
    </source>
</evidence>
<dbReference type="Pfam" id="PF00536">
    <property type="entry name" value="SAM_1"/>
    <property type="match status" value="1"/>
</dbReference>
<feature type="coiled-coil region" evidence="1">
    <location>
        <begin position="222"/>
        <end position="249"/>
    </location>
</feature>
<organism evidence="3">
    <name type="scientific">Timema poppense</name>
    <name type="common">Walking stick</name>
    <dbReference type="NCBI Taxonomy" id="170557"/>
    <lineage>
        <taxon>Eukaryota</taxon>
        <taxon>Metazoa</taxon>
        <taxon>Ecdysozoa</taxon>
        <taxon>Arthropoda</taxon>
        <taxon>Hexapoda</taxon>
        <taxon>Insecta</taxon>
        <taxon>Pterygota</taxon>
        <taxon>Neoptera</taxon>
        <taxon>Polyneoptera</taxon>
        <taxon>Phasmatodea</taxon>
        <taxon>Timematodea</taxon>
        <taxon>Timematoidea</taxon>
        <taxon>Timematidae</taxon>
        <taxon>Timema</taxon>
    </lineage>
</organism>